<evidence type="ECO:0000256" key="10">
    <source>
        <dbReference type="SAM" id="Phobius"/>
    </source>
</evidence>
<feature type="transmembrane region" description="Helical" evidence="10">
    <location>
        <begin position="338"/>
        <end position="360"/>
    </location>
</feature>
<dbReference type="PANTHER" id="PTHR31942:SF84">
    <property type="entry name" value="MLO-LIKE PROTEIN 12"/>
    <property type="match status" value="1"/>
</dbReference>
<protein>
    <recommendedName>
        <fullName evidence="8">MLO-like protein</fullName>
    </recommendedName>
</protein>
<feature type="transmembrane region" description="Helical" evidence="10">
    <location>
        <begin position="266"/>
        <end position="286"/>
    </location>
</feature>
<evidence type="ECO:0000256" key="6">
    <source>
        <dbReference type="ARBA" id="ARBA00023136"/>
    </source>
</evidence>
<dbReference type="GO" id="GO:0006952">
    <property type="term" value="P:defense response"/>
    <property type="evidence" value="ECO:0007669"/>
    <property type="project" value="UniProtKB-KW"/>
</dbReference>
<dbReference type="EnsemblPlants" id="MELO3C012438.2.1">
    <property type="protein sequence ID" value="MELO3C012438.2.1"/>
    <property type="gene ID" value="MELO3C012438.2"/>
</dbReference>
<evidence type="ECO:0000313" key="11">
    <source>
        <dbReference type="EnsemblPlants" id="MELO3C012438.2.1"/>
    </source>
</evidence>
<dbReference type="InterPro" id="IPR004326">
    <property type="entry name" value="Mlo"/>
</dbReference>
<keyword evidence="3 8" id="KW-0812">Transmembrane</keyword>
<proteinExistence type="inferred from homology"/>
<sequence>MAECGTEQRTLEDTSTWAVAVVCFFLVVISIFIEHVIHLTGKWLEKKHKPALVEALEKVKAGQDAVTQICVSKELAATWLPCAARAKAGVKVAKNSRLRLLEFLDPDYGSRRILASKGDDACAKRGQLAFVSAYGIHQLHIFIFVLAVFHVLYCIITLAFGRTKMSKWKAWEDETKTIEYQYYNDPARFRFARDTTFGRRHLSFWSRTPISLWIVCFFRQFFGSVTKVDYMTLRHGFIVAHLAPGSEVKFDFHKYISRSLEDDFKVVVGISPAMWLFAVLFILTNTNGKLTITAFQRNIILLVGTKLHVIITHMGLTIQERGHVVKGVPVVQPRDDLFWFGRPQLILFLIHFVLFMYAFTWRGCFHQRIEDIAIRLSMGYVTLPLYALVTQMGSNMRPTIFNDRVATALKNWHHSAKKNMKQHRNPDSTSPFSSRPTTPTHGMSPIHLLHKHQHGSTSPRLSDAEPDQWEELPPSSHHNRAHDNQDQQEQSETSREQEMTVQRPSSSETGSITRPARPHQEITRSPSDFSFAK</sequence>
<feature type="compositionally biased region" description="Polar residues" evidence="9">
    <location>
        <begin position="499"/>
        <end position="512"/>
    </location>
</feature>
<dbReference type="GO" id="GO:0005516">
    <property type="term" value="F:calmodulin binding"/>
    <property type="evidence" value="ECO:0007669"/>
    <property type="project" value="UniProtKB-KW"/>
</dbReference>
<keyword evidence="8" id="KW-0112">Calmodulin-binding</keyword>
<comment type="function">
    <text evidence="8">May be involved in modulation of pathogen defense and leaf cell death.</text>
</comment>
<feature type="transmembrane region" description="Helical" evidence="10">
    <location>
        <begin position="298"/>
        <end position="318"/>
    </location>
</feature>
<feature type="transmembrane region" description="Helical" evidence="10">
    <location>
        <begin position="17"/>
        <end position="37"/>
    </location>
</feature>
<evidence type="ECO:0000256" key="4">
    <source>
        <dbReference type="ARBA" id="ARBA00022821"/>
    </source>
</evidence>
<comment type="similarity">
    <text evidence="2 8">Belongs to the MLO family.</text>
</comment>
<keyword evidence="6 8" id="KW-0472">Membrane</keyword>
<accession>A0A9I9D3M0</accession>
<evidence type="ECO:0000256" key="7">
    <source>
        <dbReference type="ARBA" id="ARBA00023265"/>
    </source>
</evidence>
<feature type="compositionally biased region" description="Basic residues" evidence="9">
    <location>
        <begin position="414"/>
        <end position="423"/>
    </location>
</feature>
<feature type="compositionally biased region" description="Polar residues" evidence="9">
    <location>
        <begin position="523"/>
        <end position="533"/>
    </location>
</feature>
<evidence type="ECO:0000256" key="2">
    <source>
        <dbReference type="ARBA" id="ARBA00006574"/>
    </source>
</evidence>
<reference evidence="11" key="1">
    <citation type="submission" date="2023-03" db="UniProtKB">
        <authorList>
            <consortium name="EnsemblPlants"/>
        </authorList>
    </citation>
    <scope>IDENTIFICATION</scope>
</reference>
<dbReference type="Pfam" id="PF03094">
    <property type="entry name" value="Mlo"/>
    <property type="match status" value="1"/>
</dbReference>
<evidence type="ECO:0000256" key="5">
    <source>
        <dbReference type="ARBA" id="ARBA00022989"/>
    </source>
</evidence>
<dbReference type="Gramene" id="MELO3C012438.2.1">
    <property type="protein sequence ID" value="MELO3C012438.2.1"/>
    <property type="gene ID" value="MELO3C012438.2"/>
</dbReference>
<evidence type="ECO:0000256" key="3">
    <source>
        <dbReference type="ARBA" id="ARBA00022692"/>
    </source>
</evidence>
<organism evidence="11">
    <name type="scientific">Cucumis melo</name>
    <name type="common">Muskmelon</name>
    <dbReference type="NCBI Taxonomy" id="3656"/>
    <lineage>
        <taxon>Eukaryota</taxon>
        <taxon>Viridiplantae</taxon>
        <taxon>Streptophyta</taxon>
        <taxon>Embryophyta</taxon>
        <taxon>Tracheophyta</taxon>
        <taxon>Spermatophyta</taxon>
        <taxon>Magnoliopsida</taxon>
        <taxon>eudicotyledons</taxon>
        <taxon>Gunneridae</taxon>
        <taxon>Pentapetalae</taxon>
        <taxon>rosids</taxon>
        <taxon>fabids</taxon>
        <taxon>Cucurbitales</taxon>
        <taxon>Cucurbitaceae</taxon>
        <taxon>Benincaseae</taxon>
        <taxon>Cucumis</taxon>
    </lineage>
</organism>
<dbReference type="PANTHER" id="PTHR31942">
    <property type="entry name" value="MLO-LIKE PROTEIN 1"/>
    <property type="match status" value="1"/>
</dbReference>
<gene>
    <name evidence="8" type="primary">MLO</name>
</gene>
<evidence type="ECO:0000256" key="1">
    <source>
        <dbReference type="ARBA" id="ARBA00004141"/>
    </source>
</evidence>
<feature type="region of interest" description="Disordered" evidence="9">
    <location>
        <begin position="414"/>
        <end position="533"/>
    </location>
</feature>
<feature type="transmembrane region" description="Helical" evidence="10">
    <location>
        <begin position="141"/>
        <end position="161"/>
    </location>
</feature>
<evidence type="ECO:0000256" key="9">
    <source>
        <dbReference type="SAM" id="MobiDB-lite"/>
    </source>
</evidence>
<evidence type="ECO:0000256" key="8">
    <source>
        <dbReference type="RuleBase" id="RU280816"/>
    </source>
</evidence>
<dbReference type="AlphaFoldDB" id="A0A9I9D3M0"/>
<keyword evidence="5 8" id="KW-1133">Transmembrane helix</keyword>
<feature type="compositionally biased region" description="Low complexity" evidence="9">
    <location>
        <begin position="427"/>
        <end position="440"/>
    </location>
</feature>
<comment type="domain">
    <text evidence="8">The C-terminus contains a calmodulin-binding domain, which binds calmodulin in a calcium-dependent fashion.</text>
</comment>
<name>A0A9I9D3M0_CUCME</name>
<keyword evidence="7 8" id="KW-0568">Pathogenesis-related protein</keyword>
<keyword evidence="4 8" id="KW-0611">Plant defense</keyword>
<comment type="subcellular location">
    <subcellularLocation>
        <location evidence="1 8">Membrane</location>
        <topology evidence="1 8">Multi-pass membrane protein</topology>
    </subcellularLocation>
</comment>
<dbReference type="GO" id="GO:0016020">
    <property type="term" value="C:membrane"/>
    <property type="evidence" value="ECO:0007669"/>
    <property type="project" value="UniProtKB-SubCell"/>
</dbReference>
<feature type="transmembrane region" description="Helical" evidence="10">
    <location>
        <begin position="372"/>
        <end position="389"/>
    </location>
</feature>